<evidence type="ECO:0000313" key="2">
    <source>
        <dbReference type="Proteomes" id="UP000318288"/>
    </source>
</evidence>
<sequence>MPKNVTIKSDLGVTLLATLYGESRDAIIRISPDVAGPTSGLDNHAPAADLGYLWFRDVHDWPMVTGSLDVVVASTPDAAERIVYFLLDRLLDTDEQVHCRIQLTEPLNTLVQTGEEDIFVDGRG</sequence>
<accession>A0A5C6EPZ6</accession>
<dbReference type="Proteomes" id="UP000318288">
    <property type="component" value="Unassembled WGS sequence"/>
</dbReference>
<reference evidence="1 2" key="1">
    <citation type="submission" date="2019-02" db="EMBL/GenBank/DDBJ databases">
        <title>Deep-cultivation of Planctomycetes and their phenomic and genomic characterization uncovers novel biology.</title>
        <authorList>
            <person name="Wiegand S."/>
            <person name="Jogler M."/>
            <person name="Boedeker C."/>
            <person name="Pinto D."/>
            <person name="Vollmers J."/>
            <person name="Rivas-Marin E."/>
            <person name="Kohn T."/>
            <person name="Peeters S.H."/>
            <person name="Heuer A."/>
            <person name="Rast P."/>
            <person name="Oberbeckmann S."/>
            <person name="Bunk B."/>
            <person name="Jeske O."/>
            <person name="Meyerdierks A."/>
            <person name="Storesund J.E."/>
            <person name="Kallscheuer N."/>
            <person name="Luecker S."/>
            <person name="Lage O.M."/>
            <person name="Pohl T."/>
            <person name="Merkel B.J."/>
            <person name="Hornburger P."/>
            <person name="Mueller R.-W."/>
            <person name="Bruemmer F."/>
            <person name="Labrenz M."/>
            <person name="Spormann A.M."/>
            <person name="Op Den Camp H."/>
            <person name="Overmann J."/>
            <person name="Amann R."/>
            <person name="Jetten M.S.M."/>
            <person name="Mascher T."/>
            <person name="Medema M.H."/>
            <person name="Devos D.P."/>
            <person name="Kaster A.-K."/>
            <person name="Ovreas L."/>
            <person name="Rohde M."/>
            <person name="Galperin M.Y."/>
            <person name="Jogler C."/>
        </authorList>
    </citation>
    <scope>NUCLEOTIDE SEQUENCE [LARGE SCALE GENOMIC DNA]</scope>
    <source>
        <strain evidence="1 2">Poly51</strain>
    </source>
</reference>
<dbReference type="AlphaFoldDB" id="A0A5C6EPZ6"/>
<dbReference type="EMBL" id="SJPW01000005">
    <property type="protein sequence ID" value="TWU50695.1"/>
    <property type="molecule type" value="Genomic_DNA"/>
</dbReference>
<gene>
    <name evidence="1" type="ORF">Poly51_39880</name>
</gene>
<evidence type="ECO:0000313" key="1">
    <source>
        <dbReference type="EMBL" id="TWU50695.1"/>
    </source>
</evidence>
<name>A0A5C6EPZ6_9BACT</name>
<comment type="caution">
    <text evidence="1">The sequence shown here is derived from an EMBL/GenBank/DDBJ whole genome shotgun (WGS) entry which is preliminary data.</text>
</comment>
<organism evidence="1 2">
    <name type="scientific">Rubripirellula tenax</name>
    <dbReference type="NCBI Taxonomy" id="2528015"/>
    <lineage>
        <taxon>Bacteria</taxon>
        <taxon>Pseudomonadati</taxon>
        <taxon>Planctomycetota</taxon>
        <taxon>Planctomycetia</taxon>
        <taxon>Pirellulales</taxon>
        <taxon>Pirellulaceae</taxon>
        <taxon>Rubripirellula</taxon>
    </lineage>
</organism>
<dbReference type="RefSeq" id="WP_146459391.1">
    <property type="nucleotide sequence ID" value="NZ_SJPW01000005.1"/>
</dbReference>
<keyword evidence="2" id="KW-1185">Reference proteome</keyword>
<protein>
    <submittedName>
        <fullName evidence="1">Uncharacterized protein</fullName>
    </submittedName>
</protein>
<proteinExistence type="predicted"/>